<dbReference type="Pfam" id="PF02696">
    <property type="entry name" value="SelO"/>
    <property type="match status" value="1"/>
</dbReference>
<dbReference type="AlphaFoldDB" id="A0A6P4ZUZ3"/>
<proteinExistence type="inferred from homology"/>
<dbReference type="GO" id="GO:0005524">
    <property type="term" value="F:ATP binding"/>
    <property type="evidence" value="ECO:0007669"/>
    <property type="project" value="UniProtKB-KW"/>
</dbReference>
<comment type="cofactor">
    <cofactor evidence="1">
        <name>Mg(2+)</name>
        <dbReference type="ChEBI" id="CHEBI:18420"/>
    </cofactor>
</comment>
<gene>
    <name evidence="13" type="primary">LOC109482452</name>
</gene>
<dbReference type="InterPro" id="IPR003846">
    <property type="entry name" value="SelO"/>
</dbReference>
<protein>
    <recommendedName>
        <fullName evidence="9">Selenoprotein O</fullName>
    </recommendedName>
</protein>
<dbReference type="HAMAP" id="MF_00692">
    <property type="entry name" value="SelO"/>
    <property type="match status" value="1"/>
</dbReference>
<keyword evidence="8" id="KW-0460">Magnesium</keyword>
<dbReference type="GO" id="GO:0046872">
    <property type="term" value="F:metal ion binding"/>
    <property type="evidence" value="ECO:0007669"/>
    <property type="project" value="UniProtKB-KW"/>
</dbReference>
<evidence type="ECO:0000256" key="2">
    <source>
        <dbReference type="ARBA" id="ARBA00009747"/>
    </source>
</evidence>
<dbReference type="OrthoDB" id="10254721at2759"/>
<dbReference type="Proteomes" id="UP000515135">
    <property type="component" value="Unplaced"/>
</dbReference>
<evidence type="ECO:0000256" key="4">
    <source>
        <dbReference type="ARBA" id="ARBA00022695"/>
    </source>
</evidence>
<keyword evidence="6" id="KW-0547">Nucleotide-binding</keyword>
<evidence type="ECO:0000256" key="9">
    <source>
        <dbReference type="ARBA" id="ARBA00031547"/>
    </source>
</evidence>
<evidence type="ECO:0000256" key="10">
    <source>
        <dbReference type="SAM" id="MobiDB-lite"/>
    </source>
</evidence>
<dbReference type="PANTHER" id="PTHR12153:SF18">
    <property type="entry name" value="SELENOPROTEIN O"/>
    <property type="match status" value="1"/>
</dbReference>
<feature type="chain" id="PRO_5028469241" description="Selenoprotein O" evidence="11">
    <location>
        <begin position="21"/>
        <end position="598"/>
    </location>
</feature>
<evidence type="ECO:0000313" key="13">
    <source>
        <dbReference type="RefSeq" id="XP_019640718.1"/>
    </source>
</evidence>
<dbReference type="PANTHER" id="PTHR12153">
    <property type="entry name" value="SELENOPROTEIN O"/>
    <property type="match status" value="1"/>
</dbReference>
<feature type="signal peptide" evidence="11">
    <location>
        <begin position="1"/>
        <end position="20"/>
    </location>
</feature>
<keyword evidence="3" id="KW-0808">Transferase</keyword>
<organism evidence="12 13">
    <name type="scientific">Branchiostoma belcheri</name>
    <name type="common">Amphioxus</name>
    <dbReference type="NCBI Taxonomy" id="7741"/>
    <lineage>
        <taxon>Eukaryota</taxon>
        <taxon>Metazoa</taxon>
        <taxon>Chordata</taxon>
        <taxon>Cephalochordata</taxon>
        <taxon>Leptocardii</taxon>
        <taxon>Amphioxiformes</taxon>
        <taxon>Branchiostomatidae</taxon>
        <taxon>Branchiostoma</taxon>
    </lineage>
</organism>
<name>A0A6P4ZUZ3_BRABE</name>
<keyword evidence="12" id="KW-1185">Reference proteome</keyword>
<evidence type="ECO:0000256" key="8">
    <source>
        <dbReference type="ARBA" id="ARBA00022842"/>
    </source>
</evidence>
<keyword evidence="5" id="KW-0479">Metal-binding</keyword>
<dbReference type="GeneID" id="109482452"/>
<sequence length="598" mass="68785">MVKKTVMTLCLLSLFYMARNDPQNESDVDSEQCSNTQEEREHLYTGLQNSPQTCSKTLRRKARDLKSEDHLIKSFGDWSFATDQVLLQTFPIDPERRNYVRQVRDAIFSVVEPTPFHTRVKLVAASDEVLQGILDLHPDVVHEEMFQAFVSGNTILYGSTPLSHRYGGHQFASWAGQLGDGRAVMLGEYVNRNGERWELQLKGSGLTPYSRRGDGRAVLRSSVREFLCSEAMYHLGIPTSRAATLIVSDDPVIRDQFYNGQPKKERGAVVLRLAKSWFRIGSLEILAANQETHLLRQLVDFVIKQYFTDIYETLGEGDRYLTFFSDVVSQTAEMIALWQSVGFAHGVCNTDNFSLLSITIDYGPFGFMDSYNPEFVPNTSDDTGMYSYENQPDVGLFNLDKLREALTPLLTEQQRFQMTKILQLYPDIYKTKYMEILRRKMGLLGEEEDDGMIVAVLFKMMTDTKADFTMTFRQLSELSLHQLENATVPSHLWAIRTLQPHEYFTRWLQVYAQRLRLQNKDSDEERKARMDSVNPQYVLRNWMAESAIRKAEKDNFSEVKLLLRVLQNPFVKQEEAEEQGYGSPPPEWAKELRVSCSS</sequence>
<evidence type="ECO:0000256" key="5">
    <source>
        <dbReference type="ARBA" id="ARBA00022723"/>
    </source>
</evidence>
<keyword evidence="7" id="KW-0067">ATP-binding</keyword>
<keyword evidence="4" id="KW-0548">Nucleotidyltransferase</keyword>
<evidence type="ECO:0000256" key="3">
    <source>
        <dbReference type="ARBA" id="ARBA00022679"/>
    </source>
</evidence>
<evidence type="ECO:0000313" key="12">
    <source>
        <dbReference type="Proteomes" id="UP000515135"/>
    </source>
</evidence>
<evidence type="ECO:0000256" key="6">
    <source>
        <dbReference type="ARBA" id="ARBA00022741"/>
    </source>
</evidence>
<dbReference type="KEGG" id="bbel:109482452"/>
<feature type="region of interest" description="Disordered" evidence="10">
    <location>
        <begin position="23"/>
        <end position="51"/>
    </location>
</feature>
<accession>A0A6P4ZUZ3</accession>
<dbReference type="NCBIfam" id="NF000658">
    <property type="entry name" value="PRK00029.1"/>
    <property type="match status" value="1"/>
</dbReference>
<evidence type="ECO:0000256" key="11">
    <source>
        <dbReference type="SAM" id="SignalP"/>
    </source>
</evidence>
<evidence type="ECO:0000256" key="7">
    <source>
        <dbReference type="ARBA" id="ARBA00022840"/>
    </source>
</evidence>
<evidence type="ECO:0000256" key="1">
    <source>
        <dbReference type="ARBA" id="ARBA00001946"/>
    </source>
</evidence>
<dbReference type="RefSeq" id="XP_019640718.1">
    <property type="nucleotide sequence ID" value="XM_019785159.1"/>
</dbReference>
<keyword evidence="11" id="KW-0732">Signal</keyword>
<comment type="similarity">
    <text evidence="2">Belongs to the SELO family.</text>
</comment>
<reference evidence="13" key="1">
    <citation type="submission" date="2025-08" db="UniProtKB">
        <authorList>
            <consortium name="RefSeq"/>
        </authorList>
    </citation>
    <scope>IDENTIFICATION</scope>
    <source>
        <tissue evidence="13">Gonad</tissue>
    </source>
</reference>
<dbReference type="GO" id="GO:0016779">
    <property type="term" value="F:nucleotidyltransferase activity"/>
    <property type="evidence" value="ECO:0007669"/>
    <property type="project" value="UniProtKB-KW"/>
</dbReference>